<dbReference type="EMBL" id="BPQB01000118">
    <property type="protein sequence ID" value="GJE99732.1"/>
    <property type="molecule type" value="Genomic_DNA"/>
</dbReference>
<reference evidence="1 2" key="1">
    <citation type="submission" date="2021-08" db="EMBL/GenBank/DDBJ databases">
        <title>Draft Genome Sequence of Phanerochaete sordida strain YK-624.</title>
        <authorList>
            <person name="Mori T."/>
            <person name="Dohra H."/>
            <person name="Suzuki T."/>
            <person name="Kawagishi H."/>
            <person name="Hirai H."/>
        </authorList>
    </citation>
    <scope>NUCLEOTIDE SEQUENCE [LARGE SCALE GENOMIC DNA]</scope>
    <source>
        <strain evidence="1 2">YK-624</strain>
    </source>
</reference>
<keyword evidence="2" id="KW-1185">Reference proteome</keyword>
<dbReference type="Proteomes" id="UP000703269">
    <property type="component" value="Unassembled WGS sequence"/>
</dbReference>
<proteinExistence type="predicted"/>
<comment type="caution">
    <text evidence="1">The sequence shown here is derived from an EMBL/GenBank/DDBJ whole genome shotgun (WGS) entry which is preliminary data.</text>
</comment>
<evidence type="ECO:0000313" key="1">
    <source>
        <dbReference type="EMBL" id="GJE99732.1"/>
    </source>
</evidence>
<dbReference type="Gene3D" id="2.60.270.50">
    <property type="match status" value="1"/>
</dbReference>
<protein>
    <submittedName>
        <fullName evidence="1">Uncharacterized protein</fullName>
    </submittedName>
</protein>
<accession>A0A9P3LMX1</accession>
<gene>
    <name evidence="1" type="ORF">PsYK624_160030</name>
</gene>
<name>A0A9P3LMX1_9APHY</name>
<sequence length="131" mass="14059">MASSNYSSTVTVTNDTSAPTLFRVAYDHAIGQWEKLPAEQIKAGKDNTFILGGTSDGSEGSVRYRREPGVTLTIYFKCNPRGRDSTDAVVVKNTVDAQPSEDFKVTVNETGSPLVAGIAVLSNTDEKPDSQ</sequence>
<organism evidence="1 2">
    <name type="scientific">Phanerochaete sordida</name>
    <dbReference type="NCBI Taxonomy" id="48140"/>
    <lineage>
        <taxon>Eukaryota</taxon>
        <taxon>Fungi</taxon>
        <taxon>Dikarya</taxon>
        <taxon>Basidiomycota</taxon>
        <taxon>Agaricomycotina</taxon>
        <taxon>Agaricomycetes</taxon>
        <taxon>Polyporales</taxon>
        <taxon>Phanerochaetaceae</taxon>
        <taxon>Phanerochaete</taxon>
    </lineage>
</organism>
<evidence type="ECO:0000313" key="2">
    <source>
        <dbReference type="Proteomes" id="UP000703269"/>
    </source>
</evidence>
<dbReference type="AlphaFoldDB" id="A0A9P3LMX1"/>